<organism evidence="2 3">
    <name type="scientific">Pectobacterium odoriferum</name>
    <dbReference type="NCBI Taxonomy" id="78398"/>
    <lineage>
        <taxon>Bacteria</taxon>
        <taxon>Pseudomonadati</taxon>
        <taxon>Pseudomonadota</taxon>
        <taxon>Gammaproteobacteria</taxon>
        <taxon>Enterobacterales</taxon>
        <taxon>Pectobacteriaceae</taxon>
        <taxon>Pectobacterium</taxon>
    </lineage>
</organism>
<accession>A0ABR4VI68</accession>
<evidence type="ECO:0000256" key="1">
    <source>
        <dbReference type="SAM" id="Phobius"/>
    </source>
</evidence>
<dbReference type="EMBL" id="JQOF01000075">
    <property type="protein sequence ID" value="KGA39057.1"/>
    <property type="molecule type" value="Genomic_DNA"/>
</dbReference>
<keyword evidence="1" id="KW-0472">Membrane</keyword>
<feature type="transmembrane region" description="Helical" evidence="1">
    <location>
        <begin position="24"/>
        <end position="41"/>
    </location>
</feature>
<gene>
    <name evidence="2" type="ORF">KU75_24945</name>
</gene>
<evidence type="ECO:0000313" key="2">
    <source>
        <dbReference type="EMBL" id="KGA39057.1"/>
    </source>
</evidence>
<proteinExistence type="predicted"/>
<protein>
    <submittedName>
        <fullName evidence="2">Uncharacterized protein</fullName>
    </submittedName>
</protein>
<keyword evidence="3" id="KW-1185">Reference proteome</keyword>
<comment type="caution">
    <text evidence="2">The sequence shown here is derived from an EMBL/GenBank/DDBJ whole genome shotgun (WGS) entry which is preliminary data.</text>
</comment>
<name>A0ABR4VI68_9GAMM</name>
<evidence type="ECO:0000313" key="3">
    <source>
        <dbReference type="Proteomes" id="UP000029447"/>
    </source>
</evidence>
<reference evidence="2 3" key="1">
    <citation type="submission" date="2014-08" db="EMBL/GenBank/DDBJ databases">
        <title>Genome sequences of NCPPB Pectobacterium isolates.</title>
        <authorList>
            <person name="Glover R.H."/>
            <person name="Sapp M."/>
            <person name="Elphinstone J."/>
        </authorList>
    </citation>
    <scope>NUCLEOTIDE SEQUENCE [LARGE SCALE GENOMIC DNA]</scope>
    <source>
        <strain evidence="2 3">NCPPB3841</strain>
    </source>
</reference>
<keyword evidence="1" id="KW-0812">Transmembrane</keyword>
<keyword evidence="1" id="KW-1133">Transmembrane helix</keyword>
<sequence length="60" mass="7363">MIVEYVQTTAGKNIMPMGILSLKYSFKISFLYYLLILKYEVNGEWQRLKRRWFLHVFEKK</sequence>
<dbReference type="Proteomes" id="UP000029447">
    <property type="component" value="Unassembled WGS sequence"/>
</dbReference>